<feature type="binding site" evidence="4">
    <location>
        <position position="127"/>
    </location>
    <ligand>
        <name>Zn(2+)</name>
        <dbReference type="ChEBI" id="CHEBI:29105"/>
    </ligand>
</feature>
<evidence type="ECO:0000259" key="5">
    <source>
        <dbReference type="PROSITE" id="PS50305"/>
    </source>
</evidence>
<keyword evidence="2 6" id="KW-0808">Transferase</keyword>
<reference evidence="7" key="1">
    <citation type="journal article" date="2019" name="Int. J. Syst. Evol. Microbiol.">
        <title>The Global Catalogue of Microorganisms (GCM) 10K type strain sequencing project: providing services to taxonomists for standard genome sequencing and annotation.</title>
        <authorList>
            <consortium name="The Broad Institute Genomics Platform"/>
            <consortium name="The Broad Institute Genome Sequencing Center for Infectious Disease"/>
            <person name="Wu L."/>
            <person name="Ma J."/>
        </authorList>
    </citation>
    <scope>NUCLEOTIDE SEQUENCE [LARGE SCALE GENOMIC DNA]</scope>
    <source>
        <strain evidence="7">CCUG 56331</strain>
    </source>
</reference>
<dbReference type="InterPro" id="IPR003000">
    <property type="entry name" value="Sirtuin"/>
</dbReference>
<gene>
    <name evidence="6" type="ORF">ACFPOH_07815</name>
</gene>
<dbReference type="PROSITE" id="PS50305">
    <property type="entry name" value="SIRTUIN"/>
    <property type="match status" value="1"/>
</dbReference>
<comment type="caution">
    <text evidence="4">Lacks conserved residue(s) required for the propagation of feature annotation.</text>
</comment>
<evidence type="ECO:0000256" key="2">
    <source>
        <dbReference type="ARBA" id="ARBA00022679"/>
    </source>
</evidence>
<name>A0ABW0REA6_9BACL</name>
<keyword evidence="3" id="KW-0520">NAD</keyword>
<dbReference type="Gene3D" id="3.40.50.1220">
    <property type="entry name" value="TPP-binding domain"/>
    <property type="match status" value="1"/>
</dbReference>
<evidence type="ECO:0000256" key="4">
    <source>
        <dbReference type="PROSITE-ProRule" id="PRU00236"/>
    </source>
</evidence>
<protein>
    <recommendedName>
        <fullName evidence="1">protein acetyllysine N-acetyltransferase</fullName>
        <ecNumber evidence="1">2.3.1.286</ecNumber>
    </recommendedName>
</protein>
<feature type="domain" description="Deacetylase sirtuin-type" evidence="5">
    <location>
        <begin position="1"/>
        <end position="233"/>
    </location>
</feature>
<keyword evidence="7" id="KW-1185">Reference proteome</keyword>
<keyword evidence="6" id="KW-0012">Acyltransferase</keyword>
<feature type="binding site" evidence="4">
    <location>
        <position position="153"/>
    </location>
    <ligand>
        <name>Zn(2+)</name>
        <dbReference type="ChEBI" id="CHEBI:29105"/>
    </ligand>
</feature>
<evidence type="ECO:0000256" key="1">
    <source>
        <dbReference type="ARBA" id="ARBA00012928"/>
    </source>
</evidence>
<dbReference type="SUPFAM" id="SSF52467">
    <property type="entry name" value="DHS-like NAD/FAD-binding domain"/>
    <property type="match status" value="1"/>
</dbReference>
<dbReference type="PANTHER" id="PTHR11085:SF10">
    <property type="entry name" value="NAD-DEPENDENT PROTEIN DEACYLASE SIRTUIN-5, MITOCHONDRIAL-RELATED"/>
    <property type="match status" value="1"/>
</dbReference>
<dbReference type="Gene3D" id="2.20.28.200">
    <property type="match status" value="1"/>
</dbReference>
<evidence type="ECO:0000256" key="3">
    <source>
        <dbReference type="ARBA" id="ARBA00023027"/>
    </source>
</evidence>
<comment type="caution">
    <text evidence="6">The sequence shown here is derived from an EMBL/GenBank/DDBJ whole genome shotgun (WGS) entry which is preliminary data.</text>
</comment>
<keyword evidence="4" id="KW-0479">Metal-binding</keyword>
<dbReference type="InterPro" id="IPR029035">
    <property type="entry name" value="DHS-like_NAD/FAD-binding_dom"/>
</dbReference>
<organism evidence="6 7">
    <name type="scientific">Ureibacillus suwonensis</name>
    <dbReference type="NCBI Taxonomy" id="313007"/>
    <lineage>
        <taxon>Bacteria</taxon>
        <taxon>Bacillati</taxon>
        <taxon>Bacillota</taxon>
        <taxon>Bacilli</taxon>
        <taxon>Bacillales</taxon>
        <taxon>Caryophanaceae</taxon>
        <taxon>Ureibacillus</taxon>
    </lineage>
</organism>
<dbReference type="InterPro" id="IPR050134">
    <property type="entry name" value="NAD-dep_sirtuin_deacylases"/>
</dbReference>
<dbReference type="GO" id="GO:0034979">
    <property type="term" value="F:NAD-dependent protein lysine deacetylase activity"/>
    <property type="evidence" value="ECO:0007669"/>
    <property type="project" value="UniProtKB-EC"/>
</dbReference>
<evidence type="ECO:0000313" key="6">
    <source>
        <dbReference type="EMBL" id="MFC5541665.1"/>
    </source>
</evidence>
<dbReference type="RefSeq" id="WP_390309338.1">
    <property type="nucleotide sequence ID" value="NZ_JBHSNQ010000068.1"/>
</dbReference>
<dbReference type="EMBL" id="JBHSNQ010000068">
    <property type="protein sequence ID" value="MFC5541665.1"/>
    <property type="molecule type" value="Genomic_DNA"/>
</dbReference>
<dbReference type="Pfam" id="PF02146">
    <property type="entry name" value="SIR2"/>
    <property type="match status" value="1"/>
</dbReference>
<dbReference type="Proteomes" id="UP001595978">
    <property type="component" value="Unassembled WGS sequence"/>
</dbReference>
<feature type="binding site" evidence="4">
    <location>
        <position position="145"/>
    </location>
    <ligand>
        <name>Zn(2+)</name>
        <dbReference type="ChEBI" id="CHEBI:29105"/>
    </ligand>
</feature>
<sequence length="233" mass="25573">MDEQIRQLQQMIDESRFTLVITGAGISVASGIPSMHGLNLAETLQFASTTVLKMAPEHYYRVARHSFLDAIFGNGPSLSHKKLAELEEKGKVQGIITTNLDNLHSLAGSKNVAEIQGSFAVNTCLKCGKRNYDVNIWNKGKAPRCECGGLYSCWPVYAHVGLYNEDVLKAQEWARKAKLVIIVGAIGNYGSVYWNHIKPSAKIVQINPKQTGFDSSAFLNIHSTCDEVFAGLS</sequence>
<accession>A0ABW0REA6</accession>
<evidence type="ECO:0000313" key="7">
    <source>
        <dbReference type="Proteomes" id="UP001595978"/>
    </source>
</evidence>
<dbReference type="PANTHER" id="PTHR11085">
    <property type="entry name" value="NAD-DEPENDENT PROTEIN DEACYLASE SIRTUIN-5, MITOCHONDRIAL-RELATED"/>
    <property type="match status" value="1"/>
</dbReference>
<keyword evidence="4" id="KW-0862">Zinc</keyword>
<dbReference type="EC" id="2.3.1.286" evidence="1"/>
<proteinExistence type="predicted"/>
<feature type="binding site" evidence="4">
    <location>
        <position position="124"/>
    </location>
    <ligand>
        <name>Zn(2+)</name>
        <dbReference type="ChEBI" id="CHEBI:29105"/>
    </ligand>
</feature>
<dbReference type="InterPro" id="IPR026590">
    <property type="entry name" value="Ssirtuin_cat_dom"/>
</dbReference>